<feature type="signal peptide" evidence="2">
    <location>
        <begin position="1"/>
        <end position="28"/>
    </location>
</feature>
<evidence type="ECO:0000313" key="4">
    <source>
        <dbReference type="Proteomes" id="UP000190105"/>
    </source>
</evidence>
<feature type="chain" id="PRO_5012233679" evidence="2">
    <location>
        <begin position="29"/>
        <end position="1157"/>
    </location>
</feature>
<dbReference type="STRING" id="1147123.SAMN05443428_13019"/>
<sequence>MRAKLKRLTIRILVTLLIITSLPISAIADDGIGDNDNTGGGSGSYSTGSQFTWTSTQSGYRFAIVDKNFNQVSNTVDLVFGSTSMVTNTNDWYKTSRAKGSDKKGYIKTTFDQILANPEFKGAPYPPTPIKSIIVNGEEKLVAQGYEFKKWFLNGEGSISKNYNTPRPSVSYKSNPSITSEVRKQVDEVAKSSADKVEEAAEDYKWKGRGSDKGGHWVNDNTWEVETTPKPEENKPGFFKSIVNGTKNIINNVWNFIKGIFGGKKSSSLDNYNGQTYALSTSNSTIISSEELEQIPLADSDKGYAREILNGRGKDGQFLFKLPGTDVNDESKWVTAVMIANDYSVIVEPIFWFRPAAWANGGIASPIHPNYVYGTVANHIEFNAKQGYKFGSTGGAYGKLTSSLGWSSMYVGKNWPDTNTLIRTPSITSGTQRLSSLLGMLNSNEGIAMHIYNTSDIIPDSNDRGPTPPPPPTSTTNTNDLILEQSEISKYISTRTSNVPNWGPANFTFNYESMNDSDVHYCGGCQTDSDGDRYCPGHSCNARFGDSAYRYIIENSAAINDKLEANSAGGVFASKMVNNVKSGNASLGGGSDTLNTSEYQTVIWRGQDVPTIASYKENPSIELRALLGKYGKTPVGSRGKNGFYTLEFLANLALSGSSDLQTHSVHSYTGGIWHTSTHVASPSDISYEGDVLVGIYRGLNDKSIGNDTNTNQLMTITPFGGVTSFHSAGYMVQSSTPIKFYPYIRMTYQTNAGSTKHNVNILSEYISEILPNDFAEAAWYNDNESESLTMSSTQWSLHAKAIDSSKTWGGRNQVLPGGAIYQLSTKAHTSQVALITWQTIVEDNIRNMLSNSIPANEYTLAKSTTEHDKYVAEAKDTLENLQIVQWVNSDPSATNAWSANGKALKITQGGQSLSALGLSGSTSTEAKYRLGKDTAANAGNEGDIDVISENKSQDTFFKVFAAPDGKVYLAKSIGSLDALKNVSGTNPTGSGSVTVTQILDKADDYSTVSSRLTGDAKQLNDRTMVVTNLVKALERNNGDDPTATWVSDGQWYNEAFDGIVVVRKATTLTVGLNKPGIRSAVLDPKLCPPNSGKSDMFSKAFLSQFRLDEKSSTATAQGKAPGFIGTFKGKDIRLPEMQDMYQSKKFYIPNVNVQDLN</sequence>
<dbReference type="Proteomes" id="UP000190105">
    <property type="component" value="Unassembled WGS sequence"/>
</dbReference>
<gene>
    <name evidence="3" type="ORF">SAMN05443428_13019</name>
</gene>
<dbReference type="AlphaFoldDB" id="A0A1T4Y9X2"/>
<evidence type="ECO:0000313" key="3">
    <source>
        <dbReference type="EMBL" id="SKA98617.1"/>
    </source>
</evidence>
<dbReference type="OrthoDB" id="2083513at2"/>
<protein>
    <submittedName>
        <fullName evidence="3">Uncharacterized protein</fullName>
    </submittedName>
</protein>
<feature type="region of interest" description="Disordered" evidence="1">
    <location>
        <begin position="457"/>
        <end position="478"/>
    </location>
</feature>
<dbReference type="EMBL" id="FUYH01000030">
    <property type="protein sequence ID" value="SKA98617.1"/>
    <property type="molecule type" value="Genomic_DNA"/>
</dbReference>
<keyword evidence="2" id="KW-0732">Signal</keyword>
<reference evidence="4" key="1">
    <citation type="submission" date="2017-02" db="EMBL/GenBank/DDBJ databases">
        <authorList>
            <person name="Varghese N."/>
            <person name="Submissions S."/>
        </authorList>
    </citation>
    <scope>NUCLEOTIDE SEQUENCE [LARGE SCALE GENOMIC DNA]</scope>
    <source>
        <strain evidence="4">USBA 833</strain>
    </source>
</reference>
<organism evidence="3 4">
    <name type="scientific">Caloramator quimbayensis</name>
    <dbReference type="NCBI Taxonomy" id="1147123"/>
    <lineage>
        <taxon>Bacteria</taxon>
        <taxon>Bacillati</taxon>
        <taxon>Bacillota</taxon>
        <taxon>Clostridia</taxon>
        <taxon>Eubacteriales</taxon>
        <taxon>Clostridiaceae</taxon>
        <taxon>Caloramator</taxon>
    </lineage>
</organism>
<accession>A0A1T4Y9X2</accession>
<keyword evidence="4" id="KW-1185">Reference proteome</keyword>
<evidence type="ECO:0000256" key="1">
    <source>
        <dbReference type="SAM" id="MobiDB-lite"/>
    </source>
</evidence>
<dbReference type="RefSeq" id="WP_078697589.1">
    <property type="nucleotide sequence ID" value="NZ_FUYH01000030.1"/>
</dbReference>
<name>A0A1T4Y9X2_9CLOT</name>
<evidence type="ECO:0000256" key="2">
    <source>
        <dbReference type="SAM" id="SignalP"/>
    </source>
</evidence>
<proteinExistence type="predicted"/>